<reference evidence="6 7" key="1">
    <citation type="submission" date="2023-03" db="EMBL/GenBank/DDBJ databases">
        <title>High recombination rates correlate with genetic variation in Cardiocondyla obscurior ants.</title>
        <authorList>
            <person name="Errbii M."/>
        </authorList>
    </citation>
    <scope>NUCLEOTIDE SEQUENCE [LARGE SCALE GENOMIC DNA]</scope>
    <source>
        <strain evidence="6">Alpha-2009</strain>
        <tissue evidence="6">Whole body</tissue>
    </source>
</reference>
<feature type="region of interest" description="Disordered" evidence="4">
    <location>
        <begin position="414"/>
        <end position="441"/>
    </location>
</feature>
<feature type="compositionally biased region" description="Basic and acidic residues" evidence="4">
    <location>
        <begin position="357"/>
        <end position="380"/>
    </location>
</feature>
<dbReference type="InterPro" id="IPR051870">
    <property type="entry name" value="Elongin-A_domain"/>
</dbReference>
<dbReference type="SMART" id="SM00509">
    <property type="entry name" value="TFS2N"/>
    <property type="match status" value="1"/>
</dbReference>
<feature type="compositionally biased region" description="Polar residues" evidence="4">
    <location>
        <begin position="117"/>
        <end position="133"/>
    </location>
</feature>
<dbReference type="InterPro" id="IPR003617">
    <property type="entry name" value="TFIIS/CRSP70_N_sub"/>
</dbReference>
<dbReference type="PANTHER" id="PTHR15141:SF76">
    <property type="entry name" value="TRANSCRIPTION ELONGATION FACTOR B POLYPEPTIDE 3"/>
    <property type="match status" value="1"/>
</dbReference>
<evidence type="ECO:0000256" key="3">
    <source>
        <dbReference type="PROSITE-ProRule" id="PRU00649"/>
    </source>
</evidence>
<organism evidence="6 7">
    <name type="scientific">Cardiocondyla obscurior</name>
    <dbReference type="NCBI Taxonomy" id="286306"/>
    <lineage>
        <taxon>Eukaryota</taxon>
        <taxon>Metazoa</taxon>
        <taxon>Ecdysozoa</taxon>
        <taxon>Arthropoda</taxon>
        <taxon>Hexapoda</taxon>
        <taxon>Insecta</taxon>
        <taxon>Pterygota</taxon>
        <taxon>Neoptera</taxon>
        <taxon>Endopterygota</taxon>
        <taxon>Hymenoptera</taxon>
        <taxon>Apocrita</taxon>
        <taxon>Aculeata</taxon>
        <taxon>Formicoidea</taxon>
        <taxon>Formicidae</taxon>
        <taxon>Myrmicinae</taxon>
        <taxon>Cardiocondyla</taxon>
    </lineage>
</organism>
<evidence type="ECO:0000256" key="4">
    <source>
        <dbReference type="SAM" id="MobiDB-lite"/>
    </source>
</evidence>
<dbReference type="InterPro" id="IPR035441">
    <property type="entry name" value="TFIIS/LEDGF_dom_sf"/>
</dbReference>
<feature type="compositionally biased region" description="Polar residues" evidence="4">
    <location>
        <begin position="246"/>
        <end position="263"/>
    </location>
</feature>
<feature type="compositionally biased region" description="Basic and acidic residues" evidence="4">
    <location>
        <begin position="172"/>
        <end position="215"/>
    </location>
</feature>
<comment type="caution">
    <text evidence="6">The sequence shown here is derived from an EMBL/GenBank/DDBJ whole genome shotgun (WGS) entry which is preliminary data.</text>
</comment>
<dbReference type="Proteomes" id="UP001430953">
    <property type="component" value="Unassembled WGS sequence"/>
</dbReference>
<feature type="compositionally biased region" description="Basic and acidic residues" evidence="4">
    <location>
        <begin position="280"/>
        <end position="295"/>
    </location>
</feature>
<dbReference type="PANTHER" id="PTHR15141">
    <property type="entry name" value="TRANSCRIPTION ELONGATION FACTOR B POLYPEPTIDE 3"/>
    <property type="match status" value="1"/>
</dbReference>
<feature type="compositionally biased region" description="Basic and acidic residues" evidence="4">
    <location>
        <begin position="308"/>
        <end position="346"/>
    </location>
</feature>
<feature type="domain" description="TFIIS N-terminal" evidence="5">
    <location>
        <begin position="1"/>
        <end position="78"/>
    </location>
</feature>
<feature type="compositionally biased region" description="Polar residues" evidence="4">
    <location>
        <begin position="296"/>
        <end position="307"/>
    </location>
</feature>
<dbReference type="AlphaFoldDB" id="A0AAW2FMW8"/>
<evidence type="ECO:0000259" key="5">
    <source>
        <dbReference type="PROSITE" id="PS51319"/>
    </source>
</evidence>
<dbReference type="InterPro" id="IPR017923">
    <property type="entry name" value="TFIIS_N"/>
</dbReference>
<evidence type="ECO:0000256" key="1">
    <source>
        <dbReference type="ARBA" id="ARBA00004123"/>
    </source>
</evidence>
<evidence type="ECO:0000313" key="6">
    <source>
        <dbReference type="EMBL" id="KAL0117306.1"/>
    </source>
</evidence>
<feature type="compositionally biased region" description="Polar residues" evidence="4">
    <location>
        <begin position="94"/>
        <end position="104"/>
    </location>
</feature>
<dbReference type="InterPro" id="IPR010684">
    <property type="entry name" value="RNA_pol_II_trans_fac_SIII_A"/>
</dbReference>
<keyword evidence="7" id="KW-1185">Reference proteome</keyword>
<dbReference type="EMBL" id="JADYXP020000009">
    <property type="protein sequence ID" value="KAL0117306.1"/>
    <property type="molecule type" value="Genomic_DNA"/>
</dbReference>
<comment type="subcellular location">
    <subcellularLocation>
        <location evidence="1 3">Nucleus</location>
    </subcellularLocation>
</comment>
<feature type="compositionally biased region" description="Polar residues" evidence="4">
    <location>
        <begin position="686"/>
        <end position="695"/>
    </location>
</feature>
<dbReference type="SUPFAM" id="SSF47676">
    <property type="entry name" value="Conserved domain common to transcription factors TFIIS, elongin A, CRSP70"/>
    <property type="match status" value="1"/>
</dbReference>
<feature type="compositionally biased region" description="Basic and acidic residues" evidence="4">
    <location>
        <begin position="150"/>
        <end position="163"/>
    </location>
</feature>
<evidence type="ECO:0000313" key="7">
    <source>
        <dbReference type="Proteomes" id="UP001430953"/>
    </source>
</evidence>
<proteinExistence type="predicted"/>
<keyword evidence="2 3" id="KW-0539">Nucleus</keyword>
<dbReference type="Pfam" id="PF06881">
    <property type="entry name" value="Elongin_A"/>
    <property type="match status" value="1"/>
</dbReference>
<dbReference type="Pfam" id="PF08711">
    <property type="entry name" value="Med26"/>
    <property type="match status" value="1"/>
</dbReference>
<sequence length="734" mass="83671">MSIVDKISYYQRNLENCGNNEDRILHCISKLYKLPVTVQHLQDTGIGRTVNSFRKYYGTVGEAAKSLVCKWKNMVVDDKSDSSDKEDEDEACTVGSSKSYTDNGESPKLKDVEESDSLPNQLPESRYNQGNTENRSKLSTKHTAMHSSKSKLEENQEMHEKSGHSSKHHSHSERSKESKSGKTNLNKETDSSTRHNINEDSKRINDKSQRSEDSSRKRKSTDSISPIKENKKRKQTDGKKIEEKSQLSSVSEQNCSHLKSSGIQIDVKIKVEDEQFVTENKQDTKQEKYLQEKCRSNSSRIKSQESNSRAKESSEKQKHKKEEHTSHKKYDTKKNSSHHSSKETSKLKVSSCSSSRDYTKSKDKDKRKEHKGDKSKCEKKKETNIKLMRKINGGEGIDCNSGTSFAEALGMCSIPQPSKKRQNNLSNPHSSKSIKVEQMSPVSDKKIPAIKMEPECSDNSNSLYLLEQNIKLEPLNVDLASTLPEISPNYKPLPYINPTQRREEIKQVNDIIYVKNQRTKVYSGNKVGYTSVPTLYELCIRVLIENIDALEFTGGVPYDILKPILERATPEQLFMLEHHNPYLIEDTDILWKYHCNREFRKNERQEMESWREMYMRCLDEREAKLKTLTANIKQSIDKSVPMRSTKLAYVDNVVKPPRNILKKQAKYGTANATPATISSVKKKLTSGGTPNNATNIAVPPPPMVRFKASTSNMKKTKAPLMAKALQLIKGRYKR</sequence>
<name>A0AAW2FMW8_9HYME</name>
<dbReference type="GO" id="GO:0070449">
    <property type="term" value="C:elongin complex"/>
    <property type="evidence" value="ECO:0007669"/>
    <property type="project" value="InterPro"/>
</dbReference>
<feature type="compositionally biased region" description="Polar residues" evidence="4">
    <location>
        <begin position="423"/>
        <end position="433"/>
    </location>
</feature>
<dbReference type="GO" id="GO:0006368">
    <property type="term" value="P:transcription elongation by RNA polymerase II"/>
    <property type="evidence" value="ECO:0007669"/>
    <property type="project" value="InterPro"/>
</dbReference>
<feature type="compositionally biased region" description="Basic and acidic residues" evidence="4">
    <location>
        <begin position="235"/>
        <end position="245"/>
    </location>
</feature>
<dbReference type="Gene3D" id="1.20.930.10">
    <property type="entry name" value="Conserved domain common to transcription factors TFIIS, elongin A, CRSP70"/>
    <property type="match status" value="1"/>
</dbReference>
<gene>
    <name evidence="6" type="ORF">PUN28_010274</name>
</gene>
<feature type="region of interest" description="Disordered" evidence="4">
    <location>
        <begin position="78"/>
        <end position="380"/>
    </location>
</feature>
<accession>A0AAW2FMW8</accession>
<protein>
    <recommendedName>
        <fullName evidence="5">TFIIS N-terminal domain-containing protein</fullName>
    </recommendedName>
</protein>
<dbReference type="Gene3D" id="6.10.250.3180">
    <property type="match status" value="1"/>
</dbReference>
<feature type="region of interest" description="Disordered" evidence="4">
    <location>
        <begin position="682"/>
        <end position="702"/>
    </location>
</feature>
<dbReference type="PROSITE" id="PS51319">
    <property type="entry name" value="TFIIS_N"/>
    <property type="match status" value="1"/>
</dbReference>
<evidence type="ECO:0000256" key="2">
    <source>
        <dbReference type="ARBA" id="ARBA00023242"/>
    </source>
</evidence>